<accession>R4Z126</accession>
<keyword evidence="1" id="KW-0472">Membrane</keyword>
<proteinExistence type="predicted"/>
<dbReference type="EMBL" id="CANL01000031">
    <property type="protein sequence ID" value="CCM64355.1"/>
    <property type="molecule type" value="Genomic_DNA"/>
</dbReference>
<dbReference type="HOGENOM" id="CLU_2552019_0_0_11"/>
<dbReference type="STRING" id="1229780.BN381_370006"/>
<gene>
    <name evidence="2" type="ORF">BN381_370006</name>
</gene>
<keyword evidence="3" id="KW-1185">Reference proteome</keyword>
<keyword evidence="1" id="KW-1133">Transmembrane helix</keyword>
<evidence type="ECO:0000313" key="3">
    <source>
        <dbReference type="Proteomes" id="UP000018291"/>
    </source>
</evidence>
<dbReference type="GO" id="GO:0006412">
    <property type="term" value="P:translation"/>
    <property type="evidence" value="ECO:0007669"/>
    <property type="project" value="InterPro"/>
</dbReference>
<keyword evidence="1" id="KW-0812">Transmembrane</keyword>
<evidence type="ECO:0000256" key="1">
    <source>
        <dbReference type="SAM" id="Phobius"/>
    </source>
</evidence>
<sequence length="82" mass="8740">MTALICLLLLIFVDVLLATVLTSNSHLGNSQGKEVLLSIEFMKVLLVSTVRTAWAVGVSGFVAVTLSGTKMQVGRPKASTRH</sequence>
<dbReference type="Proteomes" id="UP000018291">
    <property type="component" value="Unassembled WGS sequence"/>
</dbReference>
<comment type="caution">
    <text evidence="2">The sequence shown here is derived from an EMBL/GenBank/DDBJ whole genome shotgun (WGS) entry which is preliminary data.</text>
</comment>
<dbReference type="PROSITE" id="PS00962">
    <property type="entry name" value="RIBOSOMAL_S2_1"/>
    <property type="match status" value="1"/>
</dbReference>
<protein>
    <submittedName>
        <fullName evidence="2">Uncharacterized protein</fullName>
    </submittedName>
</protein>
<name>R4Z126_9ACTN</name>
<feature type="transmembrane region" description="Helical" evidence="1">
    <location>
        <begin position="42"/>
        <end position="66"/>
    </location>
</feature>
<dbReference type="AlphaFoldDB" id="R4Z126"/>
<organism evidence="2 3">
    <name type="scientific">Candidatus Neomicrothrix parvicella RN1</name>
    <dbReference type="NCBI Taxonomy" id="1229780"/>
    <lineage>
        <taxon>Bacteria</taxon>
        <taxon>Bacillati</taxon>
        <taxon>Actinomycetota</taxon>
        <taxon>Acidimicrobiia</taxon>
        <taxon>Acidimicrobiales</taxon>
        <taxon>Microthrixaceae</taxon>
        <taxon>Candidatus Neomicrothrix</taxon>
    </lineage>
</organism>
<reference evidence="2 3" key="1">
    <citation type="journal article" date="2013" name="ISME J.">
        <title>Metabolic model for the filamentous 'Candidatus Microthrix parvicella' based on genomic and metagenomic analyses.</title>
        <authorList>
            <person name="Jon McIlroy S."/>
            <person name="Kristiansen R."/>
            <person name="Albertsen M."/>
            <person name="Michael Karst S."/>
            <person name="Rossetti S."/>
            <person name="Lund Nielsen J."/>
            <person name="Tandoi V."/>
            <person name="James Seviour R."/>
            <person name="Nielsen P.H."/>
        </authorList>
    </citation>
    <scope>NUCLEOTIDE SEQUENCE [LARGE SCALE GENOMIC DNA]</scope>
    <source>
        <strain evidence="2 3">RN1</strain>
    </source>
</reference>
<evidence type="ECO:0000313" key="2">
    <source>
        <dbReference type="EMBL" id="CCM64355.1"/>
    </source>
</evidence>
<dbReference type="GO" id="GO:0005840">
    <property type="term" value="C:ribosome"/>
    <property type="evidence" value="ECO:0007669"/>
    <property type="project" value="InterPro"/>
</dbReference>
<dbReference type="GO" id="GO:0003735">
    <property type="term" value="F:structural constituent of ribosome"/>
    <property type="evidence" value="ECO:0007669"/>
    <property type="project" value="InterPro"/>
</dbReference>
<dbReference type="InterPro" id="IPR018130">
    <property type="entry name" value="Ribosomal_uS2_CS"/>
</dbReference>